<dbReference type="InterPro" id="IPR054105">
    <property type="entry name" value="WHD_NrtR"/>
</dbReference>
<dbReference type="Proteomes" id="UP000003571">
    <property type="component" value="Unassembled WGS sequence"/>
</dbReference>
<dbReference type="InterPro" id="IPR036388">
    <property type="entry name" value="WH-like_DNA-bd_sf"/>
</dbReference>
<sequence>MTEEEFLRSYNIGDYERPSVTVDVAAFGVSGEKCESYRKDGNKTVSLLLVRRGCHPFKGCWALPGGFLRPGETVEESAFREIKEETGFVPRSLMPIGVFSSSGRDPRGWILSNAFVSIVGEEGVRASGGDDADEARWFRCSLDDEGGGFFGLFLSSGDISLRARLERTAVLFGRSQFRIADGGGLAFDHALIIATAFSILRGVAENFDVLFDFLPEKFTLSSLQKVQESILGVSLQPANFRRKVERFVDETDEFQGGAGHRPAKLFVRKARR</sequence>
<gene>
    <name evidence="3" type="ORF">TresaDRAFT_1466</name>
</gene>
<dbReference type="Pfam" id="PF00293">
    <property type="entry name" value="NUDIX"/>
    <property type="match status" value="1"/>
</dbReference>
<dbReference type="Pfam" id="PF21906">
    <property type="entry name" value="WHD_NrtR"/>
    <property type="match status" value="1"/>
</dbReference>
<dbReference type="GO" id="GO:0016787">
    <property type="term" value="F:hydrolase activity"/>
    <property type="evidence" value="ECO:0007669"/>
    <property type="project" value="UniProtKB-KW"/>
</dbReference>
<proteinExistence type="predicted"/>
<dbReference type="PROSITE" id="PS51462">
    <property type="entry name" value="NUDIX"/>
    <property type="match status" value="1"/>
</dbReference>
<name>H7EK43_9SPIR</name>
<evidence type="ECO:0000256" key="1">
    <source>
        <dbReference type="ARBA" id="ARBA00022801"/>
    </source>
</evidence>
<organism evidence="3 4">
    <name type="scientific">Treponema saccharophilum DSM 2985</name>
    <dbReference type="NCBI Taxonomy" id="907348"/>
    <lineage>
        <taxon>Bacteria</taxon>
        <taxon>Pseudomonadati</taxon>
        <taxon>Spirochaetota</taxon>
        <taxon>Spirochaetia</taxon>
        <taxon>Spirochaetales</taxon>
        <taxon>Treponemataceae</taxon>
        <taxon>Treponema</taxon>
    </lineage>
</organism>
<dbReference type="InterPro" id="IPR015797">
    <property type="entry name" value="NUDIX_hydrolase-like_dom_sf"/>
</dbReference>
<dbReference type="EMBL" id="AGRW01000043">
    <property type="protein sequence ID" value="EIC02130.1"/>
    <property type="molecule type" value="Genomic_DNA"/>
</dbReference>
<comment type="caution">
    <text evidence="3">The sequence shown here is derived from an EMBL/GenBank/DDBJ whole genome shotgun (WGS) entry which is preliminary data.</text>
</comment>
<dbReference type="PANTHER" id="PTHR43736">
    <property type="entry name" value="ADP-RIBOSE PYROPHOSPHATASE"/>
    <property type="match status" value="1"/>
</dbReference>
<dbReference type="PANTHER" id="PTHR43736:SF1">
    <property type="entry name" value="DIHYDRONEOPTERIN TRIPHOSPHATE DIPHOSPHATASE"/>
    <property type="match status" value="1"/>
</dbReference>
<dbReference type="AlphaFoldDB" id="H7EK43"/>
<dbReference type="SUPFAM" id="SSF46785">
    <property type="entry name" value="Winged helix' DNA-binding domain"/>
    <property type="match status" value="1"/>
</dbReference>
<evidence type="ECO:0000313" key="4">
    <source>
        <dbReference type="Proteomes" id="UP000003571"/>
    </source>
</evidence>
<dbReference type="CDD" id="cd18873">
    <property type="entry name" value="NUDIX_NadM_like"/>
    <property type="match status" value="1"/>
</dbReference>
<dbReference type="RefSeq" id="WP_002703837.1">
    <property type="nucleotide sequence ID" value="NZ_AGRW01000043.1"/>
</dbReference>
<dbReference type="InterPro" id="IPR036390">
    <property type="entry name" value="WH_DNA-bd_sf"/>
</dbReference>
<dbReference type="InterPro" id="IPR020476">
    <property type="entry name" value="Nudix_hydrolase"/>
</dbReference>
<dbReference type="SUPFAM" id="SSF55811">
    <property type="entry name" value="Nudix"/>
    <property type="match status" value="1"/>
</dbReference>
<dbReference type="Gene3D" id="3.90.79.10">
    <property type="entry name" value="Nucleoside Triphosphate Pyrophosphohydrolase"/>
    <property type="match status" value="1"/>
</dbReference>
<keyword evidence="4" id="KW-1185">Reference proteome</keyword>
<accession>H7EK43</accession>
<keyword evidence="1 3" id="KW-0378">Hydrolase</keyword>
<dbReference type="InterPro" id="IPR000086">
    <property type="entry name" value="NUDIX_hydrolase_dom"/>
</dbReference>
<reference evidence="3 4" key="1">
    <citation type="submission" date="2011-09" db="EMBL/GenBank/DDBJ databases">
        <title>The draft genome of Treponema saccharophilum DSM 2985.</title>
        <authorList>
            <consortium name="US DOE Joint Genome Institute (JGI-PGF)"/>
            <person name="Lucas S."/>
            <person name="Copeland A."/>
            <person name="Lapidus A."/>
            <person name="Glavina del Rio T."/>
            <person name="Dalin E."/>
            <person name="Tice H."/>
            <person name="Bruce D."/>
            <person name="Goodwin L."/>
            <person name="Pitluck S."/>
            <person name="Peters L."/>
            <person name="Kyrpides N."/>
            <person name="Mavromatis K."/>
            <person name="Ivanova N."/>
            <person name="Markowitz V."/>
            <person name="Cheng J.-F."/>
            <person name="Hugenholtz P."/>
            <person name="Woyke T."/>
            <person name="Wu D."/>
            <person name="Gronow S."/>
            <person name="Wellnitz S."/>
            <person name="Brambilla E."/>
            <person name="Klenk H.-P."/>
            <person name="Eisen J.A."/>
        </authorList>
    </citation>
    <scope>NUCLEOTIDE SEQUENCE [LARGE SCALE GENOMIC DNA]</scope>
    <source>
        <strain evidence="3 4">DSM 2985</strain>
    </source>
</reference>
<protein>
    <submittedName>
        <fullName evidence="3">NUDIX hydrolase</fullName>
    </submittedName>
</protein>
<evidence type="ECO:0000259" key="2">
    <source>
        <dbReference type="PROSITE" id="PS51462"/>
    </source>
</evidence>
<dbReference type="OrthoDB" id="9802805at2"/>
<dbReference type="Gene3D" id="1.10.10.10">
    <property type="entry name" value="Winged helix-like DNA-binding domain superfamily/Winged helix DNA-binding domain"/>
    <property type="match status" value="1"/>
</dbReference>
<dbReference type="STRING" id="907348.TresaDRAFT_1466"/>
<dbReference type="eggNOG" id="COG1051">
    <property type="taxonomic scope" value="Bacteria"/>
</dbReference>
<evidence type="ECO:0000313" key="3">
    <source>
        <dbReference type="EMBL" id="EIC02130.1"/>
    </source>
</evidence>
<dbReference type="PATRIC" id="fig|907348.3.peg.1248"/>
<feature type="domain" description="Nudix hydrolase" evidence="2">
    <location>
        <begin position="15"/>
        <end position="167"/>
    </location>
</feature>
<dbReference type="PRINTS" id="PR00502">
    <property type="entry name" value="NUDIXFAMILY"/>
</dbReference>